<evidence type="ECO:0000313" key="2">
    <source>
        <dbReference type="Proteomes" id="UP000003560"/>
    </source>
</evidence>
<keyword evidence="2" id="KW-1185">Reference proteome</keyword>
<dbReference type="Proteomes" id="UP000003560">
    <property type="component" value="Unassembled WGS sequence"/>
</dbReference>
<proteinExistence type="predicted"/>
<comment type="caution">
    <text evidence="1">The sequence shown here is derived from an EMBL/GenBank/DDBJ whole genome shotgun (WGS) entry which is preliminary data.</text>
</comment>
<sequence length="43" mass="4635">MSAKFVADLIPSGDRPSINIAYANISDAILWKTHCTIISNATD</sequence>
<dbReference type="HOGENOM" id="CLU_3232229_0_0_11"/>
<name>B6GA90_9ACTN</name>
<organism evidence="1 2">
    <name type="scientific">Collinsella stercoris DSM 13279</name>
    <dbReference type="NCBI Taxonomy" id="445975"/>
    <lineage>
        <taxon>Bacteria</taxon>
        <taxon>Bacillati</taxon>
        <taxon>Actinomycetota</taxon>
        <taxon>Coriobacteriia</taxon>
        <taxon>Coriobacteriales</taxon>
        <taxon>Coriobacteriaceae</taxon>
        <taxon>Collinsella</taxon>
    </lineage>
</organism>
<dbReference type="AlphaFoldDB" id="B6GA90"/>
<accession>B6GA90</accession>
<protein>
    <submittedName>
        <fullName evidence="1">Uncharacterized protein</fullName>
    </submittedName>
</protein>
<reference evidence="1 2" key="2">
    <citation type="submission" date="2008-10" db="EMBL/GenBank/DDBJ databases">
        <authorList>
            <person name="Fulton L."/>
            <person name="Clifton S."/>
            <person name="Fulton B."/>
            <person name="Xu J."/>
            <person name="Minx P."/>
            <person name="Pepin K.H."/>
            <person name="Johnson M."/>
            <person name="Thiruvilangam P."/>
            <person name="Bhonagiri V."/>
            <person name="Nash W.E."/>
            <person name="Mardis E.R."/>
            <person name="Wilson R.K."/>
        </authorList>
    </citation>
    <scope>NUCLEOTIDE SEQUENCE [LARGE SCALE GENOMIC DNA]</scope>
    <source>
        <strain evidence="1 2">DSM 13279</strain>
    </source>
</reference>
<gene>
    <name evidence="1" type="ORF">COLSTE_00986</name>
</gene>
<reference evidence="1 2" key="1">
    <citation type="submission" date="2008-10" db="EMBL/GenBank/DDBJ databases">
        <title>Draft genome sequence of Collinsella stercoris (DSM 13279).</title>
        <authorList>
            <person name="Sudarsanam P."/>
            <person name="Ley R."/>
            <person name="Guruge J."/>
            <person name="Turnbaugh P.J."/>
            <person name="Mahowald M."/>
            <person name="Liep D."/>
            <person name="Gordon J."/>
        </authorList>
    </citation>
    <scope>NUCLEOTIDE SEQUENCE [LARGE SCALE GENOMIC DNA]</scope>
    <source>
        <strain evidence="1 2">DSM 13279</strain>
    </source>
</reference>
<dbReference type="EMBL" id="ABXJ01000056">
    <property type="protein sequence ID" value="EEA90818.1"/>
    <property type="molecule type" value="Genomic_DNA"/>
</dbReference>
<evidence type="ECO:0000313" key="1">
    <source>
        <dbReference type="EMBL" id="EEA90818.1"/>
    </source>
</evidence>